<comment type="caution">
    <text evidence="1">The sequence shown here is derived from an EMBL/GenBank/DDBJ whole genome shotgun (WGS) entry which is preliminary data.</text>
</comment>
<name>A0ABP6XG54_9ACTN</name>
<accession>A0ABP6XG54</accession>
<gene>
    <name evidence="1" type="ORF">GCM10022197_22600</name>
</gene>
<evidence type="ECO:0000313" key="2">
    <source>
        <dbReference type="Proteomes" id="UP001500767"/>
    </source>
</evidence>
<evidence type="ECO:0000313" key="1">
    <source>
        <dbReference type="EMBL" id="GAA3566222.1"/>
    </source>
</evidence>
<proteinExistence type="predicted"/>
<dbReference type="EMBL" id="BAAAYR010000002">
    <property type="protein sequence ID" value="GAA3566222.1"/>
    <property type="molecule type" value="Genomic_DNA"/>
</dbReference>
<keyword evidence="2" id="KW-1185">Reference proteome</keyword>
<sequence length="48" mass="5029">MSHTSATHPRVMTIIQPALAAAVVLGVLVVALSAVVPDVLDWGTRARH</sequence>
<protein>
    <submittedName>
        <fullName evidence="1">Uncharacterized protein</fullName>
    </submittedName>
</protein>
<reference evidence="2" key="1">
    <citation type="journal article" date="2019" name="Int. J. Syst. Evol. Microbiol.">
        <title>The Global Catalogue of Microorganisms (GCM) 10K type strain sequencing project: providing services to taxonomists for standard genome sequencing and annotation.</title>
        <authorList>
            <consortium name="The Broad Institute Genomics Platform"/>
            <consortium name="The Broad Institute Genome Sequencing Center for Infectious Disease"/>
            <person name="Wu L."/>
            <person name="Ma J."/>
        </authorList>
    </citation>
    <scope>NUCLEOTIDE SEQUENCE [LARGE SCALE GENOMIC DNA]</scope>
    <source>
        <strain evidence="2">JCM 16540</strain>
    </source>
</reference>
<organism evidence="1 2">
    <name type="scientific">Microlunatus spumicola</name>
    <dbReference type="NCBI Taxonomy" id="81499"/>
    <lineage>
        <taxon>Bacteria</taxon>
        <taxon>Bacillati</taxon>
        <taxon>Actinomycetota</taxon>
        <taxon>Actinomycetes</taxon>
        <taxon>Propionibacteriales</taxon>
        <taxon>Propionibacteriaceae</taxon>
        <taxon>Microlunatus</taxon>
    </lineage>
</organism>
<dbReference type="Proteomes" id="UP001500767">
    <property type="component" value="Unassembled WGS sequence"/>
</dbReference>